<reference evidence="5" key="1">
    <citation type="submission" date="2017-01" db="EMBL/GenBank/DDBJ databases">
        <authorList>
            <person name="Wang Y."/>
            <person name="White M."/>
            <person name="Kvist S."/>
            <person name="Moncalvo J.-M."/>
        </authorList>
    </citation>
    <scope>NUCLEOTIDE SEQUENCE [LARGE SCALE GENOMIC DNA]</scope>
    <source>
        <strain evidence="5">COL-18-3</strain>
    </source>
</reference>
<protein>
    <recommendedName>
        <fullName evidence="2">TATA-binding protein interacting (TIP20) domain-containing protein</fullName>
    </recommendedName>
</protein>
<feature type="region of interest" description="Disordered" evidence="1">
    <location>
        <begin position="115"/>
        <end position="139"/>
    </location>
</feature>
<dbReference type="InterPro" id="IPR011989">
    <property type="entry name" value="ARM-like"/>
</dbReference>
<evidence type="ECO:0000256" key="1">
    <source>
        <dbReference type="SAM" id="MobiDB-lite"/>
    </source>
</evidence>
<feature type="domain" description="TATA-binding protein interacting (TIP20)" evidence="2">
    <location>
        <begin position="8"/>
        <end position="102"/>
    </location>
</feature>
<gene>
    <name evidence="4" type="ORF">AX774_g4006</name>
    <name evidence="3" type="ORF">AX774_g7625</name>
</gene>
<evidence type="ECO:0000259" key="2">
    <source>
        <dbReference type="Pfam" id="PF08623"/>
    </source>
</evidence>
<dbReference type="Proteomes" id="UP000188320">
    <property type="component" value="Unassembled WGS sequence"/>
</dbReference>
<keyword evidence="5" id="KW-1185">Reference proteome</keyword>
<evidence type="ECO:0000313" key="3">
    <source>
        <dbReference type="EMBL" id="OMH78972.1"/>
    </source>
</evidence>
<reference evidence="3" key="2">
    <citation type="submission" date="2017-01" db="EMBL/GenBank/DDBJ databases">
        <authorList>
            <person name="Mah S.A."/>
            <person name="Swanson W.J."/>
            <person name="Moy G.W."/>
            <person name="Vacquier V.D."/>
        </authorList>
    </citation>
    <scope>NUCLEOTIDE SEQUENCE [LARGE SCALE GENOMIC DNA]</scope>
    <source>
        <strain evidence="3">COL-18-3</strain>
    </source>
</reference>
<organism evidence="3 5">
    <name type="scientific">Zancudomyces culisetae</name>
    <name type="common">Gut fungus</name>
    <name type="synonym">Smittium culisetae</name>
    <dbReference type="NCBI Taxonomy" id="1213189"/>
    <lineage>
        <taxon>Eukaryota</taxon>
        <taxon>Fungi</taxon>
        <taxon>Fungi incertae sedis</taxon>
        <taxon>Zoopagomycota</taxon>
        <taxon>Kickxellomycotina</taxon>
        <taxon>Harpellomycetes</taxon>
        <taxon>Harpellales</taxon>
        <taxon>Legeriomycetaceae</taxon>
        <taxon>Zancudomyces</taxon>
    </lineage>
</organism>
<evidence type="ECO:0000313" key="4">
    <source>
        <dbReference type="EMBL" id="OMH82511.1"/>
    </source>
</evidence>
<sequence>MFNSSEFVSGINSSCEVVSELVKKEKVGPFVHTTDMGKSLRKLAFDIVSVLYEHDHSKYLNTVVKLGLMDTFVPIVVTSLGMMITEKLTADEITHCFDLLIASISHIKSAWGSGVKAGTDGGSGGKKTTSSGSAGLNEQKSANEDKAVVVERCGCLVESLKVTLQNAGGESKYEECLAKLSDL</sequence>
<dbReference type="Gene3D" id="1.25.10.10">
    <property type="entry name" value="Leucine-rich Repeat Variant"/>
    <property type="match status" value="1"/>
</dbReference>
<dbReference type="AlphaFoldDB" id="A0A1R1PDM1"/>
<dbReference type="Pfam" id="PF08623">
    <property type="entry name" value="TIP120"/>
    <property type="match status" value="1"/>
</dbReference>
<dbReference type="InterPro" id="IPR013932">
    <property type="entry name" value="TATA-bd_TIP120"/>
</dbReference>
<evidence type="ECO:0000313" key="5">
    <source>
        <dbReference type="Proteomes" id="UP000188320"/>
    </source>
</evidence>
<name>A0A1R1PDM1_ZANCU</name>
<comment type="caution">
    <text evidence="3">The sequence shown here is derived from an EMBL/GenBank/DDBJ whole genome shotgun (WGS) entry which is preliminary data.</text>
</comment>
<dbReference type="EMBL" id="LSSK01000648">
    <property type="protein sequence ID" value="OMH82511.1"/>
    <property type="molecule type" value="Genomic_DNA"/>
</dbReference>
<feature type="compositionally biased region" description="Low complexity" evidence="1">
    <location>
        <begin position="126"/>
        <end position="135"/>
    </location>
</feature>
<proteinExistence type="predicted"/>
<accession>A0A1R1PDM1</accession>
<dbReference type="EMBL" id="LSSK01001713">
    <property type="protein sequence ID" value="OMH78972.1"/>
    <property type="molecule type" value="Genomic_DNA"/>
</dbReference>